<protein>
    <submittedName>
        <fullName evidence="1">Uncharacterized protein</fullName>
    </submittedName>
</protein>
<dbReference type="Proteomes" id="UP000037136">
    <property type="component" value="Unassembled WGS sequence"/>
</dbReference>
<reference evidence="1 2" key="2">
    <citation type="journal article" date="2017" name="Sci. Rep.">
        <title>Ant-infecting Ophiocordyceps genomes reveal a high diversity of potential behavioral manipulation genes and a possible major role for enterotoxins.</title>
        <authorList>
            <person name="de Bekker C."/>
            <person name="Ohm R.A."/>
            <person name="Evans H.C."/>
            <person name="Brachmann A."/>
            <person name="Hughes D.P."/>
        </authorList>
    </citation>
    <scope>NUCLEOTIDE SEQUENCE [LARGE SCALE GENOMIC DNA]</scope>
    <source>
        <strain evidence="1 2">SC16a</strain>
    </source>
</reference>
<proteinExistence type="predicted"/>
<organism evidence="1 2">
    <name type="scientific">Ophiocordyceps unilateralis</name>
    <name type="common">Zombie-ant fungus</name>
    <name type="synonym">Torrubia unilateralis</name>
    <dbReference type="NCBI Taxonomy" id="268505"/>
    <lineage>
        <taxon>Eukaryota</taxon>
        <taxon>Fungi</taxon>
        <taxon>Dikarya</taxon>
        <taxon>Ascomycota</taxon>
        <taxon>Pezizomycotina</taxon>
        <taxon>Sordariomycetes</taxon>
        <taxon>Hypocreomycetidae</taxon>
        <taxon>Hypocreales</taxon>
        <taxon>Ophiocordycipitaceae</taxon>
        <taxon>Ophiocordyceps</taxon>
    </lineage>
</organism>
<dbReference type="AlphaFoldDB" id="A0A2A9PKX5"/>
<name>A0A2A9PKX5_OPHUN</name>
<evidence type="ECO:0000313" key="1">
    <source>
        <dbReference type="EMBL" id="PFH61691.1"/>
    </source>
</evidence>
<dbReference type="OrthoDB" id="5398371at2759"/>
<accession>A0A2A9PKX5</accession>
<sequence>MSAEPSVQRQLVNIVDNGDIVLDVTFETSASPHRRSRNATDSQPKLISRTAYRVSSDTLKASSHYFLNLLSNRQFREAGIIVEAHRSLAAEGIDPSEADASRLPSVPIVHDDDATTQADRHEPVLRDMLLILHRKPIQTEKVFLSYAVTLAIVADRFDCVAAVARSINSSLKFRWPVTVSRPFMDDRGRETDVEQVLRQKVFVSWLLGQPSRLWQASRELIIRGSSLWSPFAEANSQMSRTGACWNLPDGLERELQHRRECILNAIASVQRHFLGLYASRDRQCKLGYGSSPACDAFQLGEMIKFLTAKGLLFLVNFGPASLDCVPDTSLLNLEDLIDTLKQLPKYQVDNHHSNCGPQVHIKPILDYIRTMLSADVVSISQADWKRRRSDVAWKVSKCGEGTGHLFAFTRDIANDQRLRHKGSLHVNSMAKSLFTADRWDWTPEA</sequence>
<evidence type="ECO:0000313" key="2">
    <source>
        <dbReference type="Proteomes" id="UP000037136"/>
    </source>
</evidence>
<keyword evidence="2" id="KW-1185">Reference proteome</keyword>
<reference evidence="1 2" key="1">
    <citation type="journal article" date="2015" name="BMC Genomics">
        <title>Gene expression during zombie ant biting behavior reflects the complexity underlying fungal parasitic behavioral manipulation.</title>
        <authorList>
            <person name="de Bekker C."/>
            <person name="Ohm R.A."/>
            <person name="Loreto R.G."/>
            <person name="Sebastian A."/>
            <person name="Albert I."/>
            <person name="Merrow M."/>
            <person name="Brachmann A."/>
            <person name="Hughes D.P."/>
        </authorList>
    </citation>
    <scope>NUCLEOTIDE SEQUENCE [LARGE SCALE GENOMIC DNA]</scope>
    <source>
        <strain evidence="1 2">SC16a</strain>
    </source>
</reference>
<dbReference type="EMBL" id="LAZP02000059">
    <property type="protein sequence ID" value="PFH61691.1"/>
    <property type="molecule type" value="Genomic_DNA"/>
</dbReference>
<dbReference type="STRING" id="268505.A0A2A9PKX5"/>
<gene>
    <name evidence="1" type="ORF">XA68_16574</name>
</gene>
<comment type="caution">
    <text evidence="1">The sequence shown here is derived from an EMBL/GenBank/DDBJ whole genome shotgun (WGS) entry which is preliminary data.</text>
</comment>